<protein>
    <submittedName>
        <fullName evidence="1">Uncharacterized protein</fullName>
    </submittedName>
</protein>
<name>A0A382DUG2_9ZZZZ</name>
<dbReference type="AlphaFoldDB" id="A0A382DUG2"/>
<proteinExistence type="predicted"/>
<reference evidence="1" key="1">
    <citation type="submission" date="2018-05" db="EMBL/GenBank/DDBJ databases">
        <authorList>
            <person name="Lanie J.A."/>
            <person name="Ng W.-L."/>
            <person name="Kazmierczak K.M."/>
            <person name="Andrzejewski T.M."/>
            <person name="Davidsen T.M."/>
            <person name="Wayne K.J."/>
            <person name="Tettelin H."/>
            <person name="Glass J.I."/>
            <person name="Rusch D."/>
            <person name="Podicherti R."/>
            <person name="Tsui H.-C.T."/>
            <person name="Winkler M.E."/>
        </authorList>
    </citation>
    <scope>NUCLEOTIDE SEQUENCE</scope>
</reference>
<evidence type="ECO:0000313" key="1">
    <source>
        <dbReference type="EMBL" id="SVB42080.1"/>
    </source>
</evidence>
<dbReference type="EMBL" id="UINC01041172">
    <property type="protein sequence ID" value="SVB42080.1"/>
    <property type="molecule type" value="Genomic_DNA"/>
</dbReference>
<organism evidence="1">
    <name type="scientific">marine metagenome</name>
    <dbReference type="NCBI Taxonomy" id="408172"/>
    <lineage>
        <taxon>unclassified sequences</taxon>
        <taxon>metagenomes</taxon>
        <taxon>ecological metagenomes</taxon>
    </lineage>
</organism>
<gene>
    <name evidence="1" type="ORF">METZ01_LOCUS194934</name>
</gene>
<accession>A0A382DUG2</accession>
<sequence>MTLTILSTQSKAIQKYVKESMRQEAEELGFDPYGGSGQEEFERRVIELEQQTLDQPEIDWEVKFWELAGHR</sequence>